<dbReference type="AlphaFoldDB" id="A0A0E0HIN5"/>
<reference evidence="2" key="2">
    <citation type="submission" date="2018-04" db="EMBL/GenBank/DDBJ databases">
        <title>OnivRS2 (Oryza nivara Reference Sequence Version 2).</title>
        <authorList>
            <person name="Zhang J."/>
            <person name="Kudrna D."/>
            <person name="Lee S."/>
            <person name="Talag J."/>
            <person name="Rajasekar S."/>
            <person name="Welchert J."/>
            <person name="Hsing Y.-I."/>
            <person name="Wing R.A."/>
        </authorList>
    </citation>
    <scope>NUCLEOTIDE SEQUENCE [LARGE SCALE GENOMIC DNA]</scope>
    <source>
        <strain evidence="2">SL10</strain>
    </source>
</reference>
<dbReference type="EnsemblPlants" id="ONIVA05G28260.1">
    <property type="protein sequence ID" value="ONIVA05G28260.1"/>
    <property type="gene ID" value="ONIVA05G28260"/>
</dbReference>
<dbReference type="Proteomes" id="UP000006591">
    <property type="component" value="Chromosome 5"/>
</dbReference>
<dbReference type="HOGENOM" id="CLU_1838367_0_0_1"/>
<feature type="region of interest" description="Disordered" evidence="1">
    <location>
        <begin position="111"/>
        <end position="140"/>
    </location>
</feature>
<dbReference type="Gramene" id="ONIVA05G28260.1">
    <property type="protein sequence ID" value="ONIVA05G28260.1"/>
    <property type="gene ID" value="ONIVA05G28260"/>
</dbReference>
<reference evidence="2" key="1">
    <citation type="submission" date="2015-04" db="UniProtKB">
        <authorList>
            <consortium name="EnsemblPlants"/>
        </authorList>
    </citation>
    <scope>IDENTIFICATION</scope>
    <source>
        <strain evidence="2">SL10</strain>
    </source>
</reference>
<name>A0A0E0HIN5_ORYNI</name>
<feature type="compositionally biased region" description="Low complexity" evidence="1">
    <location>
        <begin position="111"/>
        <end position="132"/>
    </location>
</feature>
<organism evidence="2">
    <name type="scientific">Oryza nivara</name>
    <name type="common">Indian wild rice</name>
    <name type="synonym">Oryza sativa f. spontanea</name>
    <dbReference type="NCBI Taxonomy" id="4536"/>
    <lineage>
        <taxon>Eukaryota</taxon>
        <taxon>Viridiplantae</taxon>
        <taxon>Streptophyta</taxon>
        <taxon>Embryophyta</taxon>
        <taxon>Tracheophyta</taxon>
        <taxon>Spermatophyta</taxon>
        <taxon>Magnoliopsida</taxon>
        <taxon>Liliopsida</taxon>
        <taxon>Poales</taxon>
        <taxon>Poaceae</taxon>
        <taxon>BOP clade</taxon>
        <taxon>Oryzoideae</taxon>
        <taxon>Oryzeae</taxon>
        <taxon>Oryzinae</taxon>
        <taxon>Oryza</taxon>
    </lineage>
</organism>
<evidence type="ECO:0008006" key="4">
    <source>
        <dbReference type="Google" id="ProtNLM"/>
    </source>
</evidence>
<accession>A0A0E0HIN5</accession>
<keyword evidence="3" id="KW-1185">Reference proteome</keyword>
<evidence type="ECO:0000256" key="1">
    <source>
        <dbReference type="SAM" id="MobiDB-lite"/>
    </source>
</evidence>
<evidence type="ECO:0000313" key="2">
    <source>
        <dbReference type="EnsemblPlants" id="ONIVA05G28260.1"/>
    </source>
</evidence>
<dbReference type="STRING" id="4536.A0A0E0HIN5"/>
<protein>
    <recommendedName>
        <fullName evidence="4">F-box domain-containing protein</fullName>
    </recommendedName>
</protein>
<evidence type="ECO:0000313" key="3">
    <source>
        <dbReference type="Proteomes" id="UP000006591"/>
    </source>
</evidence>
<proteinExistence type="predicted"/>
<sequence length="140" mass="14859">MEEESSPFDEVPAYVLYEIAHHIPCKVDRVRALVVNCSWRTSLQALPPPPLPPQLPWLLRPSAGGPTFSFLLSGADELSVHRVRVPADLRGGSTSDRTTAAGSSSLLDKLSATCSSTSTPSNASSSPTLSPSRGDQMTSP</sequence>